<evidence type="ECO:0000313" key="1">
    <source>
        <dbReference type="EMBL" id="VDM84755.1"/>
    </source>
</evidence>
<evidence type="ECO:0000313" key="2">
    <source>
        <dbReference type="Proteomes" id="UP000270094"/>
    </source>
</evidence>
<organism evidence="1 2">
    <name type="scientific">Strongylus vulgaris</name>
    <name type="common">Blood worm</name>
    <dbReference type="NCBI Taxonomy" id="40348"/>
    <lineage>
        <taxon>Eukaryota</taxon>
        <taxon>Metazoa</taxon>
        <taxon>Ecdysozoa</taxon>
        <taxon>Nematoda</taxon>
        <taxon>Chromadorea</taxon>
        <taxon>Rhabditida</taxon>
        <taxon>Rhabditina</taxon>
        <taxon>Rhabditomorpha</taxon>
        <taxon>Strongyloidea</taxon>
        <taxon>Strongylidae</taxon>
        <taxon>Strongylus</taxon>
    </lineage>
</organism>
<dbReference type="GO" id="GO:0003824">
    <property type="term" value="F:catalytic activity"/>
    <property type="evidence" value="ECO:0007669"/>
    <property type="project" value="InterPro"/>
</dbReference>
<dbReference type="EMBL" id="UYYB01132911">
    <property type="protein sequence ID" value="VDM84755.1"/>
    <property type="molecule type" value="Genomic_DNA"/>
</dbReference>
<protein>
    <recommendedName>
        <fullName evidence="3">CMP/dCMP-type deaminase domain-containing protein</fullName>
    </recommendedName>
</protein>
<dbReference type="OrthoDB" id="408702at2759"/>
<sequence length="81" mass="8691">MHTAIEEACNGVKIGDGGPFGAVIVKDGKVIATGHNMVSYLEFPHFFSKQVAPLVGNEGIERIITRAFEKIIKHSLSLVGV</sequence>
<dbReference type="Gene3D" id="3.40.140.10">
    <property type="entry name" value="Cytidine Deaminase, domain 2"/>
    <property type="match status" value="1"/>
</dbReference>
<proteinExistence type="predicted"/>
<dbReference type="Proteomes" id="UP000270094">
    <property type="component" value="Unassembled WGS sequence"/>
</dbReference>
<reference evidence="1 2" key="1">
    <citation type="submission" date="2018-11" db="EMBL/GenBank/DDBJ databases">
        <authorList>
            <consortium name="Pathogen Informatics"/>
        </authorList>
    </citation>
    <scope>NUCLEOTIDE SEQUENCE [LARGE SCALE GENOMIC DNA]</scope>
</reference>
<evidence type="ECO:0008006" key="3">
    <source>
        <dbReference type="Google" id="ProtNLM"/>
    </source>
</evidence>
<gene>
    <name evidence="1" type="ORF">SVUK_LOCUS19753</name>
</gene>
<accession>A0A3P7LQU4</accession>
<dbReference type="AlphaFoldDB" id="A0A3P7LQU4"/>
<keyword evidence="2" id="KW-1185">Reference proteome</keyword>
<dbReference type="InterPro" id="IPR016193">
    <property type="entry name" value="Cytidine_deaminase-like"/>
</dbReference>
<name>A0A3P7LQU4_STRVU</name>
<dbReference type="SUPFAM" id="SSF53927">
    <property type="entry name" value="Cytidine deaminase-like"/>
    <property type="match status" value="1"/>
</dbReference>